<evidence type="ECO:0000313" key="5">
    <source>
        <dbReference type="Proteomes" id="UP001186944"/>
    </source>
</evidence>
<dbReference type="PROSITE" id="PS51450">
    <property type="entry name" value="LRR"/>
    <property type="match status" value="2"/>
</dbReference>
<dbReference type="GO" id="GO:0005886">
    <property type="term" value="C:plasma membrane"/>
    <property type="evidence" value="ECO:0007669"/>
    <property type="project" value="TreeGrafter"/>
</dbReference>
<dbReference type="AlphaFoldDB" id="A0AA88Y3Z3"/>
<reference evidence="4" key="1">
    <citation type="submission" date="2019-08" db="EMBL/GenBank/DDBJ databases">
        <title>The improved chromosome-level genome for the pearl oyster Pinctada fucata martensii using PacBio sequencing and Hi-C.</title>
        <authorList>
            <person name="Zheng Z."/>
        </authorList>
    </citation>
    <scope>NUCLEOTIDE SEQUENCE</scope>
    <source>
        <strain evidence="4">ZZ-2019</strain>
        <tissue evidence="4">Adductor muscle</tissue>
    </source>
</reference>
<dbReference type="SMART" id="SM00369">
    <property type="entry name" value="LRR_TYP"/>
    <property type="match status" value="6"/>
</dbReference>
<keyword evidence="2" id="KW-0677">Repeat</keyword>
<dbReference type="InterPro" id="IPR026906">
    <property type="entry name" value="LRR_5"/>
</dbReference>
<gene>
    <name evidence="4" type="ORF">FSP39_018453</name>
</gene>
<evidence type="ECO:0000256" key="3">
    <source>
        <dbReference type="SAM" id="SignalP"/>
    </source>
</evidence>
<dbReference type="Gene3D" id="3.80.10.10">
    <property type="entry name" value="Ribonuclease Inhibitor"/>
    <property type="match status" value="3"/>
</dbReference>
<dbReference type="Pfam" id="PF13306">
    <property type="entry name" value="LRR_5"/>
    <property type="match status" value="1"/>
</dbReference>
<dbReference type="Proteomes" id="UP001186944">
    <property type="component" value="Unassembled WGS sequence"/>
</dbReference>
<proteinExistence type="predicted"/>
<dbReference type="Pfam" id="PF13855">
    <property type="entry name" value="LRR_8"/>
    <property type="match status" value="3"/>
</dbReference>
<comment type="caution">
    <text evidence="4">The sequence shown here is derived from an EMBL/GenBank/DDBJ whole genome shotgun (WGS) entry which is preliminary data.</text>
</comment>
<dbReference type="InterPro" id="IPR001611">
    <property type="entry name" value="Leu-rich_rpt"/>
</dbReference>
<dbReference type="InterPro" id="IPR032675">
    <property type="entry name" value="LRR_dom_sf"/>
</dbReference>
<accession>A0AA88Y3Z3</accession>
<feature type="chain" id="PRO_5041693771" evidence="3">
    <location>
        <begin position="21"/>
        <end position="517"/>
    </location>
</feature>
<evidence type="ECO:0000256" key="2">
    <source>
        <dbReference type="ARBA" id="ARBA00022737"/>
    </source>
</evidence>
<organism evidence="4 5">
    <name type="scientific">Pinctada imbricata</name>
    <name type="common">Atlantic pearl-oyster</name>
    <name type="synonym">Pinctada martensii</name>
    <dbReference type="NCBI Taxonomy" id="66713"/>
    <lineage>
        <taxon>Eukaryota</taxon>
        <taxon>Metazoa</taxon>
        <taxon>Spiralia</taxon>
        <taxon>Lophotrochozoa</taxon>
        <taxon>Mollusca</taxon>
        <taxon>Bivalvia</taxon>
        <taxon>Autobranchia</taxon>
        <taxon>Pteriomorphia</taxon>
        <taxon>Pterioida</taxon>
        <taxon>Pterioidea</taxon>
        <taxon>Pteriidae</taxon>
        <taxon>Pinctada</taxon>
    </lineage>
</organism>
<evidence type="ECO:0000256" key="1">
    <source>
        <dbReference type="ARBA" id="ARBA00022614"/>
    </source>
</evidence>
<dbReference type="PANTHER" id="PTHR24369">
    <property type="entry name" value="ANTIGEN BSP, PUTATIVE-RELATED"/>
    <property type="match status" value="1"/>
</dbReference>
<keyword evidence="1" id="KW-0433">Leucine-rich repeat</keyword>
<sequence>MHLRPSLFIVIFAVLDLVTGTDPCPLVQCQCYQSSDDTTKRVIDCRDINSGGDITNIVNVATPTNEVFYELALQRSRITSVGPNVFQGLKFVKLDLTENFITSFDIDAFSGLQNDLRIVRLEASGSVSFPFQAMQNLTGLQEIYLKDFEQQGLDSSTKFEYFPNLQKLSMIRSNIQFISRSAFDGKLTNLRELEFTHNPSVSSFPVPAIRNLRTLTKLTWTFNDMDQTSPQMFSQLTNLVELDLSHNKINSLADNWYTGITSKLEFLNLQANNLSTATIQSMGTPDWPKLHQLNLAVNNLQDFPSGFFSKMPDLAYLGLGSNKLTTLRSTYFTGLANMYSLDFHENFIASVESGALAHMPLLRSVNLENQNVATLNFSAGSISGAEGIEQLYLINTPVIQNEMWGAIRKMTNLTELHLTRTRITSIPDLVFQNHQRLVLLDIEGNTLGSVTQAMFHGLASSLESISLTNTGIQTIGECVFKDFNKLKTIHLGQNSLTCDCKLHWLYDWIQNFQRTLY</sequence>
<keyword evidence="5" id="KW-1185">Reference proteome</keyword>
<protein>
    <submittedName>
        <fullName evidence="4">Uncharacterized protein</fullName>
    </submittedName>
</protein>
<name>A0AA88Y3Z3_PINIB</name>
<dbReference type="PANTHER" id="PTHR24369:SF214">
    <property type="entry name" value="GLYCOPROTEIN V PLATELET"/>
    <property type="match status" value="1"/>
</dbReference>
<feature type="signal peptide" evidence="3">
    <location>
        <begin position="1"/>
        <end position="20"/>
    </location>
</feature>
<dbReference type="SUPFAM" id="SSF52047">
    <property type="entry name" value="RNI-like"/>
    <property type="match status" value="1"/>
</dbReference>
<evidence type="ECO:0000313" key="4">
    <source>
        <dbReference type="EMBL" id="KAK3093650.1"/>
    </source>
</evidence>
<keyword evidence="3" id="KW-0732">Signal</keyword>
<dbReference type="EMBL" id="VSWD01000009">
    <property type="protein sequence ID" value="KAK3093650.1"/>
    <property type="molecule type" value="Genomic_DNA"/>
</dbReference>
<dbReference type="SUPFAM" id="SSF52058">
    <property type="entry name" value="L domain-like"/>
    <property type="match status" value="1"/>
</dbReference>
<dbReference type="InterPro" id="IPR050541">
    <property type="entry name" value="LRR_TM_domain-containing"/>
</dbReference>
<dbReference type="InterPro" id="IPR003591">
    <property type="entry name" value="Leu-rich_rpt_typical-subtyp"/>
</dbReference>